<evidence type="ECO:0000313" key="8">
    <source>
        <dbReference type="Proteomes" id="UP000024837"/>
    </source>
</evidence>
<evidence type="ECO:0000256" key="1">
    <source>
        <dbReference type="ARBA" id="ARBA00005641"/>
    </source>
</evidence>
<dbReference type="InterPro" id="IPR001547">
    <property type="entry name" value="Glyco_hydro_5"/>
</dbReference>
<dbReference type="GO" id="GO:0009251">
    <property type="term" value="P:glucan catabolic process"/>
    <property type="evidence" value="ECO:0007669"/>
    <property type="project" value="TreeGrafter"/>
</dbReference>
<dbReference type="FunFam" id="3.20.20.80:FF:000130">
    <property type="entry name" value="Endoglucanase C"/>
    <property type="match status" value="1"/>
</dbReference>
<evidence type="ECO:0000256" key="4">
    <source>
        <dbReference type="ARBA" id="ARBA00023316"/>
    </source>
</evidence>
<reference evidence="7 8" key="1">
    <citation type="submission" date="2013-05" db="EMBL/GenBank/DDBJ databases">
        <title>Drechslerella stenobrocha genome reveals carnivorous origination and mechanical trapping mechanism of predatory fungi.</title>
        <authorList>
            <person name="Liu X."/>
            <person name="Zhang W."/>
            <person name="Liu K."/>
        </authorList>
    </citation>
    <scope>NUCLEOTIDE SEQUENCE [LARGE SCALE GENOMIC DNA]</scope>
    <source>
        <strain evidence="7 8">248</strain>
    </source>
</reference>
<dbReference type="HOGENOM" id="CLU_031875_1_1_1"/>
<evidence type="ECO:0000256" key="5">
    <source>
        <dbReference type="RuleBase" id="RU361153"/>
    </source>
</evidence>
<dbReference type="InterPro" id="IPR050386">
    <property type="entry name" value="Glycosyl_hydrolase_5"/>
</dbReference>
<proteinExistence type="inferred from homology"/>
<protein>
    <recommendedName>
        <fullName evidence="6">Glycoside hydrolase family 5 domain-containing protein</fullName>
    </recommendedName>
</protein>
<dbReference type="Gene3D" id="3.20.20.80">
    <property type="entry name" value="Glycosidases"/>
    <property type="match status" value="1"/>
</dbReference>
<keyword evidence="3 5" id="KW-0326">Glycosidase</keyword>
<dbReference type="OrthoDB" id="1887033at2759"/>
<dbReference type="EMBL" id="KI966459">
    <property type="protein sequence ID" value="EWC43504.1"/>
    <property type="molecule type" value="Genomic_DNA"/>
</dbReference>
<dbReference type="GO" id="GO:0009986">
    <property type="term" value="C:cell surface"/>
    <property type="evidence" value="ECO:0007669"/>
    <property type="project" value="TreeGrafter"/>
</dbReference>
<gene>
    <name evidence="7" type="ORF">DRE_07504</name>
</gene>
<keyword evidence="2 5" id="KW-0378">Hydrolase</keyword>
<keyword evidence="8" id="KW-1185">Reference proteome</keyword>
<dbReference type="GO" id="GO:0005576">
    <property type="term" value="C:extracellular region"/>
    <property type="evidence" value="ECO:0007669"/>
    <property type="project" value="TreeGrafter"/>
</dbReference>
<dbReference type="AlphaFoldDB" id="W7HKH7"/>
<feature type="domain" description="Glycoside hydrolase family 5" evidence="6">
    <location>
        <begin position="100"/>
        <end position="368"/>
    </location>
</feature>
<comment type="similarity">
    <text evidence="1 5">Belongs to the glycosyl hydrolase 5 (cellulase A) family.</text>
</comment>
<dbReference type="Proteomes" id="UP000024837">
    <property type="component" value="Unassembled WGS sequence"/>
</dbReference>
<evidence type="ECO:0000313" key="7">
    <source>
        <dbReference type="EMBL" id="EWC43504.1"/>
    </source>
</evidence>
<dbReference type="InterPro" id="IPR017853">
    <property type="entry name" value="GH"/>
</dbReference>
<evidence type="ECO:0000259" key="6">
    <source>
        <dbReference type="Pfam" id="PF00150"/>
    </source>
</evidence>
<keyword evidence="4" id="KW-0961">Cell wall biogenesis/degradation</keyword>
<dbReference type="PANTHER" id="PTHR31297:SF13">
    <property type="entry name" value="PUTATIVE-RELATED"/>
    <property type="match status" value="1"/>
</dbReference>
<dbReference type="GO" id="GO:0071555">
    <property type="term" value="P:cell wall organization"/>
    <property type="evidence" value="ECO:0007669"/>
    <property type="project" value="UniProtKB-KW"/>
</dbReference>
<sequence length="503" mass="58235">MSSTNCERKAGDGSPDAFAFTVSAGIPTTGVLKVQGTDIVNENGEVVLLRGAGIGGWMNMENFISGYPGREYQIRNALSRTIGPEKSEFFFDKFLEYFFTESDAKFYKSLGLNCIRVPFNHQHFEDDMNPRVLKPAGFKHLDRLVNICAQHGIYTILDMHTAPGSQNGDWHSDVSHHLPEFWRHKDFQDRSIWLWEQLAAHYKSNPWIAGYNVLNEPTDPTHRLLQLWYARVYSAIRAIDPSHILFLDGNTFGSDFSHFDPSTTCATWDNVVYSVHDYSGYGFPESKEEYVGSQEQRARVRKSYERKVQWMKDNGLPIWNGEWGPVYARPWFDGEKSDRINESRLKLLDDQLTVYDEERIPWSIWTYKDIGFQGMVYVSQETPYMKLLQPLLEKKQRLALDSWGTDESRIAHIIGPLRQLIAENVDPKYRELYPHPVIPWERRVSKIAVNVLLAEFFVQEWADYFVGKSFDELDELAASFRFENCVQRESLNKALVAHKDVNL</sequence>
<dbReference type="GO" id="GO:0008422">
    <property type="term" value="F:beta-glucosidase activity"/>
    <property type="evidence" value="ECO:0007669"/>
    <property type="project" value="TreeGrafter"/>
</dbReference>
<dbReference type="Pfam" id="PF00150">
    <property type="entry name" value="Cellulase"/>
    <property type="match status" value="1"/>
</dbReference>
<name>W7HKH7_9PEZI</name>
<accession>W7HKH7</accession>
<organism evidence="7 8">
    <name type="scientific">Drechslerella stenobrocha 248</name>
    <dbReference type="NCBI Taxonomy" id="1043628"/>
    <lineage>
        <taxon>Eukaryota</taxon>
        <taxon>Fungi</taxon>
        <taxon>Dikarya</taxon>
        <taxon>Ascomycota</taxon>
        <taxon>Pezizomycotina</taxon>
        <taxon>Orbiliomycetes</taxon>
        <taxon>Orbiliales</taxon>
        <taxon>Orbiliaceae</taxon>
        <taxon>Drechslerella</taxon>
    </lineage>
</organism>
<evidence type="ECO:0000256" key="3">
    <source>
        <dbReference type="ARBA" id="ARBA00023295"/>
    </source>
</evidence>
<dbReference type="SUPFAM" id="SSF51445">
    <property type="entry name" value="(Trans)glycosidases"/>
    <property type="match status" value="1"/>
</dbReference>
<evidence type="ECO:0000256" key="2">
    <source>
        <dbReference type="ARBA" id="ARBA00022801"/>
    </source>
</evidence>
<dbReference type="PANTHER" id="PTHR31297">
    <property type="entry name" value="GLUCAN ENDO-1,6-BETA-GLUCOSIDASE B"/>
    <property type="match status" value="1"/>
</dbReference>